<feature type="transmembrane region" description="Helical" evidence="4">
    <location>
        <begin position="463"/>
        <end position="484"/>
    </location>
</feature>
<dbReference type="GO" id="GO:0046983">
    <property type="term" value="F:protein dimerization activity"/>
    <property type="evidence" value="ECO:0007669"/>
    <property type="project" value="InterPro"/>
</dbReference>
<keyword evidence="4" id="KW-1133">Transmembrane helix</keyword>
<reference evidence="7" key="1">
    <citation type="submission" date="2020-09" db="EMBL/GenBank/DDBJ databases">
        <title>Pelagicoccus enzymogenes sp. nov. with an EPS production, isolated from marine sediment.</title>
        <authorList>
            <person name="Feng X."/>
        </authorList>
    </citation>
    <scope>NUCLEOTIDE SEQUENCE</scope>
    <source>
        <strain evidence="7">NFK12</strain>
    </source>
</reference>
<protein>
    <recommendedName>
        <fullName evidence="9">Signal transduction histidine kinase subgroup 3 dimerisation and phosphoacceptor domain-containing protein</fullName>
    </recommendedName>
</protein>
<evidence type="ECO:0000256" key="4">
    <source>
        <dbReference type="SAM" id="Phobius"/>
    </source>
</evidence>
<feature type="domain" description="Histidine kinase/HSP90-like ATPase" evidence="5">
    <location>
        <begin position="609"/>
        <end position="687"/>
    </location>
</feature>
<keyword evidence="4" id="KW-0472">Membrane</keyword>
<dbReference type="SUPFAM" id="SSF55874">
    <property type="entry name" value="ATPase domain of HSP90 chaperone/DNA topoisomerase II/histidine kinase"/>
    <property type="match status" value="1"/>
</dbReference>
<dbReference type="PANTHER" id="PTHR24421:SF61">
    <property type="entry name" value="OXYGEN SENSOR HISTIDINE KINASE NREB"/>
    <property type="match status" value="1"/>
</dbReference>
<evidence type="ECO:0000259" key="5">
    <source>
        <dbReference type="Pfam" id="PF02518"/>
    </source>
</evidence>
<evidence type="ECO:0008006" key="9">
    <source>
        <dbReference type="Google" id="ProtNLM"/>
    </source>
</evidence>
<keyword evidence="3" id="KW-0902">Two-component regulatory system</keyword>
<accession>A0A927FDZ2</accession>
<evidence type="ECO:0000259" key="6">
    <source>
        <dbReference type="Pfam" id="PF07730"/>
    </source>
</evidence>
<keyword evidence="8" id="KW-1185">Reference proteome</keyword>
<evidence type="ECO:0000313" key="8">
    <source>
        <dbReference type="Proteomes" id="UP000622317"/>
    </source>
</evidence>
<evidence type="ECO:0000256" key="1">
    <source>
        <dbReference type="ARBA" id="ARBA00022679"/>
    </source>
</evidence>
<dbReference type="InterPro" id="IPR036890">
    <property type="entry name" value="HATPase_C_sf"/>
</dbReference>
<dbReference type="Proteomes" id="UP000622317">
    <property type="component" value="Unassembled WGS sequence"/>
</dbReference>
<dbReference type="CDD" id="cd16917">
    <property type="entry name" value="HATPase_UhpB-NarQ-NarX-like"/>
    <property type="match status" value="1"/>
</dbReference>
<organism evidence="7 8">
    <name type="scientific">Pelagicoccus enzymogenes</name>
    <dbReference type="NCBI Taxonomy" id="2773457"/>
    <lineage>
        <taxon>Bacteria</taxon>
        <taxon>Pseudomonadati</taxon>
        <taxon>Verrucomicrobiota</taxon>
        <taxon>Opitutia</taxon>
        <taxon>Puniceicoccales</taxon>
        <taxon>Pelagicoccaceae</taxon>
        <taxon>Pelagicoccus</taxon>
    </lineage>
</organism>
<dbReference type="Pfam" id="PF07730">
    <property type="entry name" value="HisKA_3"/>
    <property type="match status" value="1"/>
</dbReference>
<keyword evidence="1" id="KW-0808">Transferase</keyword>
<feature type="domain" description="Signal transduction histidine kinase subgroup 3 dimerisation and phosphoacceptor" evidence="6">
    <location>
        <begin position="498"/>
        <end position="561"/>
    </location>
</feature>
<dbReference type="EMBL" id="JACYFG010000051">
    <property type="protein sequence ID" value="MBD5781638.1"/>
    <property type="molecule type" value="Genomic_DNA"/>
</dbReference>
<dbReference type="AlphaFoldDB" id="A0A927FDZ2"/>
<proteinExistence type="predicted"/>
<gene>
    <name evidence="7" type="ORF">IEN85_19205</name>
</gene>
<comment type="caution">
    <text evidence="7">The sequence shown here is derived from an EMBL/GenBank/DDBJ whole genome shotgun (WGS) entry which is preliminary data.</text>
</comment>
<sequence>MPHSPSNTIGLAPAAFWALLIWSFIGLTPLAKGQVELEGTTWAQRLLRSFSSDWNELSSERESLPGELVGLPEVPTAYQGGSGGMFGMWYVDTENKPLKSLSIRVMWDEAEWIDFVSLVPARSAASQGGEWEYGVPESFEIELLDRNGDAIATIAQEEGANRRLVRRGFPFTYSLDAPVKAHGALVRSRGISRRMVAGETRFYLAWAELFAFAGEYNVAEGATVELVEDRPTYETWYWNDQYLVDSQTPLGLPEIPSKNLRHVGWLSQARHSEDDSIFVTLELPEAKQVNGLRLFPARRPAGEVIPGFALPQRFYMSAIDENGKEVRVLDRTSTDASNPGQNPVTYRFPSVRASKFRLECVKIWKRYPHYPAFIAFSEVQLLEGETCLSKGAKVRTSDGETELASVGNLFWSPRGLTNGAGPSGALVARREWLELLQRRNEVETRMRYLELRMGAMEHRWEAVVLYSVSGFGVIALVFLIVLPIRYRRIQKTMLSDLRHRIANDLHDEVGANLSSIAGTSELLEEMTGDSSPKQRELMADIRRTARKTAQETRRLIGFLERRELEGSVEEHLRQAARTMLKGIDYRFEEGEWEAFESWPQRRKWDLLLFFKEVLHNIVKHSAARSVSIEIKDLGKAGLLLRVVDDGKGISGGRMPRHLKERSKRLRALLSISSRKGGGTEVRLTIPRKKQFLWILK</sequence>
<evidence type="ECO:0000313" key="7">
    <source>
        <dbReference type="EMBL" id="MBD5781638.1"/>
    </source>
</evidence>
<dbReference type="InterPro" id="IPR011712">
    <property type="entry name" value="Sig_transdc_His_kin_sub3_dim/P"/>
</dbReference>
<dbReference type="InterPro" id="IPR003594">
    <property type="entry name" value="HATPase_dom"/>
</dbReference>
<dbReference type="GO" id="GO:0000155">
    <property type="term" value="F:phosphorelay sensor kinase activity"/>
    <property type="evidence" value="ECO:0007669"/>
    <property type="project" value="InterPro"/>
</dbReference>
<keyword evidence="2" id="KW-0418">Kinase</keyword>
<dbReference type="Gene3D" id="3.30.565.10">
    <property type="entry name" value="Histidine kinase-like ATPase, C-terminal domain"/>
    <property type="match status" value="1"/>
</dbReference>
<dbReference type="Pfam" id="PF02518">
    <property type="entry name" value="HATPase_c"/>
    <property type="match status" value="1"/>
</dbReference>
<keyword evidence="4" id="KW-0812">Transmembrane</keyword>
<name>A0A927FDZ2_9BACT</name>
<evidence type="ECO:0000256" key="2">
    <source>
        <dbReference type="ARBA" id="ARBA00022777"/>
    </source>
</evidence>
<evidence type="ECO:0000256" key="3">
    <source>
        <dbReference type="ARBA" id="ARBA00023012"/>
    </source>
</evidence>
<dbReference type="Gene3D" id="1.20.5.1930">
    <property type="match status" value="1"/>
</dbReference>
<dbReference type="RefSeq" id="WP_191618722.1">
    <property type="nucleotide sequence ID" value="NZ_JACYFG010000051.1"/>
</dbReference>
<dbReference type="InterPro" id="IPR050482">
    <property type="entry name" value="Sensor_HK_TwoCompSys"/>
</dbReference>
<dbReference type="PANTHER" id="PTHR24421">
    <property type="entry name" value="NITRATE/NITRITE SENSOR PROTEIN NARX-RELATED"/>
    <property type="match status" value="1"/>
</dbReference>
<dbReference type="GO" id="GO:0016020">
    <property type="term" value="C:membrane"/>
    <property type="evidence" value="ECO:0007669"/>
    <property type="project" value="InterPro"/>
</dbReference>